<dbReference type="HOGENOM" id="CLU_173766_0_0_2"/>
<keyword evidence="1" id="KW-0812">Transmembrane</keyword>
<dbReference type="GeneID" id="24789831"/>
<dbReference type="RefSeq" id="WP_048108421.1">
    <property type="nucleotide sequence ID" value="NZ_CP009517.1"/>
</dbReference>
<dbReference type="STRING" id="1434107.MSBR3_2252"/>
<keyword evidence="1" id="KW-0472">Membrane</keyword>
<name>A0A0E3WX37_METBA</name>
<sequence>MNRNKYWKITRSGLYGTAKVLLEFIVVIMISSVFLLASYWYLWLMIIAGFLILLLVWHTKNFAYLCPGCGEVFEVSTLKGFISPNGVNKKYLRCPRCGKKAWADMLRIKEKTALKK</sequence>
<evidence type="ECO:0000313" key="3">
    <source>
        <dbReference type="Proteomes" id="UP000033066"/>
    </source>
</evidence>
<feature type="transmembrane region" description="Helical" evidence="1">
    <location>
        <begin position="40"/>
        <end position="57"/>
    </location>
</feature>
<dbReference type="Gene3D" id="2.20.28.30">
    <property type="entry name" value="RNA polymerase ii, chain L"/>
    <property type="match status" value="1"/>
</dbReference>
<gene>
    <name evidence="2" type="ORF">MSBR3_2252</name>
</gene>
<dbReference type="AlphaFoldDB" id="A0A0E3WX37"/>
<evidence type="ECO:0000256" key="1">
    <source>
        <dbReference type="SAM" id="Phobius"/>
    </source>
</evidence>
<accession>A0A0E3WX37</accession>
<dbReference type="Proteomes" id="UP000033066">
    <property type="component" value="Chromosome"/>
</dbReference>
<protein>
    <submittedName>
        <fullName evidence="2">Uncharacterized protein</fullName>
    </submittedName>
</protein>
<organism evidence="2 3">
    <name type="scientific">Methanosarcina barkeri 3</name>
    <dbReference type="NCBI Taxonomy" id="1434107"/>
    <lineage>
        <taxon>Archaea</taxon>
        <taxon>Methanobacteriati</taxon>
        <taxon>Methanobacteriota</taxon>
        <taxon>Stenosarchaea group</taxon>
        <taxon>Methanomicrobia</taxon>
        <taxon>Methanosarcinales</taxon>
        <taxon>Methanosarcinaceae</taxon>
        <taxon>Methanosarcina</taxon>
    </lineage>
</organism>
<dbReference type="PATRIC" id="fig|1434107.4.peg.2853"/>
<proteinExistence type="predicted"/>
<keyword evidence="1" id="KW-1133">Transmembrane helix</keyword>
<evidence type="ECO:0000313" key="2">
    <source>
        <dbReference type="EMBL" id="AKB82830.1"/>
    </source>
</evidence>
<dbReference type="KEGG" id="mbak:MSBR3_2252"/>
<feature type="transmembrane region" description="Helical" evidence="1">
    <location>
        <begin position="12"/>
        <end position="34"/>
    </location>
</feature>
<keyword evidence="3" id="KW-1185">Reference proteome</keyword>
<dbReference type="EMBL" id="CP009517">
    <property type="protein sequence ID" value="AKB82830.1"/>
    <property type="molecule type" value="Genomic_DNA"/>
</dbReference>
<dbReference type="OrthoDB" id="130576at2157"/>
<reference evidence="2" key="1">
    <citation type="submission" date="2014-07" db="EMBL/GenBank/DDBJ databases">
        <title>Methanogenic archaea and the global carbon cycle.</title>
        <authorList>
            <person name="Henriksen J.R."/>
            <person name="Luke J."/>
            <person name="Reinhart S."/>
            <person name="Benedict M.N."/>
            <person name="Youngblut N.D."/>
            <person name="Metcalf M.E."/>
            <person name="Whitaker R.J."/>
            <person name="Metcalf W.W."/>
        </authorList>
    </citation>
    <scope>NUCLEOTIDE SEQUENCE [LARGE SCALE GENOMIC DNA]</scope>
    <source>
        <strain evidence="2">3</strain>
    </source>
</reference>